<name>A0A2D3VEI4_9PEZI</name>
<dbReference type="AlphaFoldDB" id="A0A2D3VEI4"/>
<proteinExistence type="predicted"/>
<evidence type="ECO:0000313" key="3">
    <source>
        <dbReference type="Proteomes" id="UP000225277"/>
    </source>
</evidence>
<dbReference type="SUPFAM" id="SSF56281">
    <property type="entry name" value="Metallo-hydrolase/oxidoreductase"/>
    <property type="match status" value="1"/>
</dbReference>
<dbReference type="Proteomes" id="UP000225277">
    <property type="component" value="Unassembled WGS sequence"/>
</dbReference>
<dbReference type="PANTHER" id="PTHR36142:SF5">
    <property type="entry name" value="METALLO-BETA-LACTAMASE DOMAIN-CONTAINING PROTEIN"/>
    <property type="match status" value="1"/>
</dbReference>
<dbReference type="OrthoDB" id="332863at2759"/>
<dbReference type="STRING" id="112498.A0A2D3VEI4"/>
<evidence type="ECO:0008006" key="4">
    <source>
        <dbReference type="Google" id="ProtNLM"/>
    </source>
</evidence>
<dbReference type="Gene3D" id="3.60.15.10">
    <property type="entry name" value="Ribonuclease Z/Hydroxyacylglutathione hydrolase-like"/>
    <property type="match status" value="1"/>
</dbReference>
<feature type="compositionally biased region" description="Polar residues" evidence="1">
    <location>
        <begin position="232"/>
        <end position="250"/>
    </location>
</feature>
<dbReference type="EMBL" id="FJUY01000008">
    <property type="protein sequence ID" value="CZT20159.1"/>
    <property type="molecule type" value="Genomic_DNA"/>
</dbReference>
<dbReference type="RefSeq" id="XP_023627048.1">
    <property type="nucleotide sequence ID" value="XM_023771280.1"/>
</dbReference>
<gene>
    <name evidence="2" type="ORF">RCC_06016</name>
</gene>
<dbReference type="PANTHER" id="PTHR36142">
    <property type="entry name" value="METALLO-HYDROLASE/OXIDOREDUCTASE SUPERFAMILY PROTEIN"/>
    <property type="match status" value="1"/>
</dbReference>
<evidence type="ECO:0000313" key="2">
    <source>
        <dbReference type="EMBL" id="CZT20159.1"/>
    </source>
</evidence>
<evidence type="ECO:0000256" key="1">
    <source>
        <dbReference type="SAM" id="MobiDB-lite"/>
    </source>
</evidence>
<reference evidence="2 3" key="1">
    <citation type="submission" date="2016-03" db="EMBL/GenBank/DDBJ databases">
        <authorList>
            <person name="Ploux O."/>
        </authorList>
    </citation>
    <scope>NUCLEOTIDE SEQUENCE [LARGE SCALE GENOMIC DNA]</scope>
    <source>
        <strain evidence="2 3">URUG2</strain>
    </source>
</reference>
<dbReference type="InterPro" id="IPR036866">
    <property type="entry name" value="RibonucZ/Hydroxyglut_hydro"/>
</dbReference>
<dbReference type="GeneID" id="35601162"/>
<sequence>MSLTVDQLNADSTFILTFAPPFAPATNKDHLKFPGTFTILIDPWLNGESIMFHPKFASTNHTVRSSVQSLADVASTIDLIVVSQALSDHCHKATLCSLPQDTNIKIVATPKAAAIIQSWKYFHNPIIHVMKPYSKDKDDTVVRIAIDPYSSSSAQGEVTIANVAQKLDISGVHNAIGITYCPPGTLLTAADGSTVNLADMTMMTSNKKTSTVKKGSKQPSPLSNSIHRKDATTSSALKNDRPSTSYSNTNRRANYEKVLSVIYTPHGTSRSSLGPYVEHHLTPLRALPITALFHSMNTETNPWYMGGRICDGAPRAVGIAEAFGAKYWIGAHDEVKEVSGYGTKLVQSRPCGMEEARAMLEDRENGGETEVVVLGSGGRRRFEG</sequence>
<keyword evidence="3" id="KW-1185">Reference proteome</keyword>
<protein>
    <recommendedName>
        <fullName evidence="4">Metallo-beta-lactamase domain-containing protein</fullName>
    </recommendedName>
</protein>
<feature type="region of interest" description="Disordered" evidence="1">
    <location>
        <begin position="206"/>
        <end position="250"/>
    </location>
</feature>
<organism evidence="2 3">
    <name type="scientific">Ramularia collo-cygni</name>
    <dbReference type="NCBI Taxonomy" id="112498"/>
    <lineage>
        <taxon>Eukaryota</taxon>
        <taxon>Fungi</taxon>
        <taxon>Dikarya</taxon>
        <taxon>Ascomycota</taxon>
        <taxon>Pezizomycotina</taxon>
        <taxon>Dothideomycetes</taxon>
        <taxon>Dothideomycetidae</taxon>
        <taxon>Mycosphaerellales</taxon>
        <taxon>Mycosphaerellaceae</taxon>
        <taxon>Ramularia</taxon>
    </lineage>
</organism>
<accession>A0A2D3VEI4</accession>